<dbReference type="InterPro" id="IPR058624">
    <property type="entry name" value="MdtA-like_HH"/>
</dbReference>
<evidence type="ECO:0000259" key="4">
    <source>
        <dbReference type="Pfam" id="PF25917"/>
    </source>
</evidence>
<feature type="domain" description="Multidrug resistance protein MdtA-like barrel-sandwich hybrid" evidence="4">
    <location>
        <begin position="53"/>
        <end position="215"/>
    </location>
</feature>
<dbReference type="AlphaFoldDB" id="A0A6S6TH23"/>
<feature type="domain" description="CusB-like beta-barrel" evidence="5">
    <location>
        <begin position="228"/>
        <end position="298"/>
    </location>
</feature>
<evidence type="ECO:0000259" key="5">
    <source>
        <dbReference type="Pfam" id="PF25954"/>
    </source>
</evidence>
<dbReference type="Gene3D" id="2.40.50.100">
    <property type="match status" value="1"/>
</dbReference>
<dbReference type="Pfam" id="PF25876">
    <property type="entry name" value="HH_MFP_RND"/>
    <property type="match status" value="1"/>
</dbReference>
<dbReference type="Gene3D" id="2.40.420.20">
    <property type="match status" value="1"/>
</dbReference>
<protein>
    <submittedName>
        <fullName evidence="6">Efflux transporter periplasmic adaptor subunit</fullName>
    </submittedName>
</protein>
<name>A0A6S6TH23_9GAMM</name>
<dbReference type="Pfam" id="PF25954">
    <property type="entry name" value="Beta-barrel_RND_2"/>
    <property type="match status" value="1"/>
</dbReference>
<dbReference type="GO" id="GO:0015562">
    <property type="term" value="F:efflux transmembrane transporter activity"/>
    <property type="evidence" value="ECO:0007669"/>
    <property type="project" value="TreeGrafter"/>
</dbReference>
<keyword evidence="2" id="KW-0732">Signal</keyword>
<proteinExistence type="inferred from homology"/>
<dbReference type="Gene3D" id="2.40.30.170">
    <property type="match status" value="1"/>
</dbReference>
<dbReference type="PANTHER" id="PTHR30469">
    <property type="entry name" value="MULTIDRUG RESISTANCE PROTEIN MDTA"/>
    <property type="match status" value="1"/>
</dbReference>
<dbReference type="Gene3D" id="1.10.287.470">
    <property type="entry name" value="Helix hairpin bin"/>
    <property type="match status" value="1"/>
</dbReference>
<sequence>MINNYKAALFGLVALLQTASLFAEIPLQTHVIEKAEVPLVKVLNGRIEAVNRSTVSAQTNGSIETLNYDVGDLVEKSAVIARIKSRSQQAGLVQAKASVSEAKASAARAKATYRSAQARSEEAASNFQRVKKIYEQKLISRSEYDRSAAATKSAKAEVGAAKAAYEATLSSVTAAQAGQTQAGEQLGYTEILAPYSGIVIERHVELGEVVSEGKPIMTGISLDQLRVSSDVPQSMINAVRKYKKASVLLPESGKKSAVTSFTIFPYADSLTNTFKVRAKFPEKMRDVYPGSFVKIAFTIGKKTEITLPESMIVYRGEVTGVYVVDKAGQPLLRQIKLGQRIDNNKIVVLSGLEFGETIAVDPTHATLFLKRAIKQQETAHE</sequence>
<evidence type="ECO:0000256" key="2">
    <source>
        <dbReference type="SAM" id="SignalP"/>
    </source>
</evidence>
<dbReference type="PANTHER" id="PTHR30469:SF18">
    <property type="entry name" value="RESISTANCE-NODULATION-CELL DIVISION (RND) EFFLUX MEMBRANE FUSION PROTEIN-RELATED"/>
    <property type="match status" value="1"/>
</dbReference>
<gene>
    <name evidence="6" type="ORF">HELGO_WM17279</name>
</gene>
<feature type="chain" id="PRO_5027829433" evidence="2">
    <location>
        <begin position="24"/>
        <end position="381"/>
    </location>
</feature>
<dbReference type="InterPro" id="IPR058792">
    <property type="entry name" value="Beta-barrel_RND_2"/>
</dbReference>
<accession>A0A6S6TH23</accession>
<dbReference type="InterPro" id="IPR006143">
    <property type="entry name" value="RND_pump_MFP"/>
</dbReference>
<reference evidence="6" key="1">
    <citation type="submission" date="2020-01" db="EMBL/GenBank/DDBJ databases">
        <authorList>
            <person name="Meier V. D."/>
            <person name="Meier V D."/>
        </authorList>
    </citation>
    <scope>NUCLEOTIDE SEQUENCE</scope>
    <source>
        <strain evidence="6">HLG_WM_MAG_07</strain>
    </source>
</reference>
<organism evidence="6">
    <name type="scientific">uncultured Thiotrichaceae bacterium</name>
    <dbReference type="NCBI Taxonomy" id="298394"/>
    <lineage>
        <taxon>Bacteria</taxon>
        <taxon>Pseudomonadati</taxon>
        <taxon>Pseudomonadota</taxon>
        <taxon>Gammaproteobacteria</taxon>
        <taxon>Thiotrichales</taxon>
        <taxon>Thiotrichaceae</taxon>
        <taxon>environmental samples</taxon>
    </lineage>
</organism>
<dbReference type="InterPro" id="IPR058625">
    <property type="entry name" value="MdtA-like_BSH"/>
</dbReference>
<evidence type="ECO:0000256" key="1">
    <source>
        <dbReference type="ARBA" id="ARBA00009477"/>
    </source>
</evidence>
<feature type="domain" description="Multidrug resistance protein MdtA-like alpha-helical hairpin" evidence="3">
    <location>
        <begin position="107"/>
        <end position="166"/>
    </location>
</feature>
<dbReference type="NCBIfam" id="TIGR01730">
    <property type="entry name" value="RND_mfp"/>
    <property type="match status" value="1"/>
</dbReference>
<feature type="signal peptide" evidence="2">
    <location>
        <begin position="1"/>
        <end position="23"/>
    </location>
</feature>
<comment type="similarity">
    <text evidence="1">Belongs to the membrane fusion protein (MFP) (TC 8.A.1) family.</text>
</comment>
<evidence type="ECO:0000313" key="6">
    <source>
        <dbReference type="EMBL" id="CAA6817507.1"/>
    </source>
</evidence>
<dbReference type="Pfam" id="PF25917">
    <property type="entry name" value="BSH_RND"/>
    <property type="match status" value="1"/>
</dbReference>
<dbReference type="GO" id="GO:1990281">
    <property type="term" value="C:efflux pump complex"/>
    <property type="evidence" value="ECO:0007669"/>
    <property type="project" value="TreeGrafter"/>
</dbReference>
<dbReference type="EMBL" id="CACVAY010000083">
    <property type="protein sequence ID" value="CAA6817507.1"/>
    <property type="molecule type" value="Genomic_DNA"/>
</dbReference>
<dbReference type="SUPFAM" id="SSF111369">
    <property type="entry name" value="HlyD-like secretion proteins"/>
    <property type="match status" value="2"/>
</dbReference>
<evidence type="ECO:0000259" key="3">
    <source>
        <dbReference type="Pfam" id="PF25876"/>
    </source>
</evidence>